<evidence type="ECO:0000313" key="2">
    <source>
        <dbReference type="Proteomes" id="UP001281147"/>
    </source>
</evidence>
<dbReference type="Proteomes" id="UP001281147">
    <property type="component" value="Unassembled WGS sequence"/>
</dbReference>
<evidence type="ECO:0000313" key="1">
    <source>
        <dbReference type="EMBL" id="KAK3710300.1"/>
    </source>
</evidence>
<proteinExistence type="predicted"/>
<sequence length="596" mass="66668">MAEPDHTLDLIVVGAGVYGTSASGTSYLYTNIWLVCAANTYLQLHPTADVVVLDSDEDAGGVWSNSRLYPQFWSQTGERLGGYPDSAFKVPEGAEKYHDLFQAKHLTKYLEDYVTGQAYNGRSLRKRFVFRCWVNNLRKDGDVWNIQANLEGKNVTYRAGKVIVATGLTSVPNMPQLPGKEHFRGSVLHQKTFGNSKILTPEETDAEKHTHITILGGSKSASDMAYAAATDTDAPRKVSWIIRTSGSGPLILTKAQGFGKYRSLPELGSIRAIANLSSANPYLPETWFSSFLHKTWLGEWLLQKIWSQSETDSAALANYDGRKGALPGFEKLRTETSIRWRSGSVGILQKDDFWDVVARNVRVYRGDVAGLTEDAVVLGDGTEIRTDVLLCATGWKQQHSCFSAEEAARLGLPLELNDGRELVEQSQQRWSKLEEEADRKVLNRWPYLANAPKFKARPVQITPYRLYNLTLPVSDQSIAFLGLQLVPNSYHTALAQTLYAIAGLDGALKLPPKEEMEKEVAFIDRWCARRYPVHGHVGNVLDYEMVSFTDYLLKQLGLSSHRTKASWWADMTDPVVASDYAALVDEYRKKYTDYVS</sequence>
<dbReference type="EMBL" id="JAUTXU010000085">
    <property type="protein sequence ID" value="KAK3710300.1"/>
    <property type="molecule type" value="Genomic_DNA"/>
</dbReference>
<comment type="caution">
    <text evidence="1">The sequence shown here is derived from an EMBL/GenBank/DDBJ whole genome shotgun (WGS) entry which is preliminary data.</text>
</comment>
<gene>
    <name evidence="1" type="ORF">LTR37_010366</name>
</gene>
<organism evidence="1 2">
    <name type="scientific">Vermiconidia calcicola</name>
    <dbReference type="NCBI Taxonomy" id="1690605"/>
    <lineage>
        <taxon>Eukaryota</taxon>
        <taxon>Fungi</taxon>
        <taxon>Dikarya</taxon>
        <taxon>Ascomycota</taxon>
        <taxon>Pezizomycotina</taxon>
        <taxon>Dothideomycetes</taxon>
        <taxon>Dothideomycetidae</taxon>
        <taxon>Mycosphaerellales</taxon>
        <taxon>Extremaceae</taxon>
        <taxon>Vermiconidia</taxon>
    </lineage>
</organism>
<accession>A0ACC3N7Z3</accession>
<reference evidence="1" key="1">
    <citation type="submission" date="2023-07" db="EMBL/GenBank/DDBJ databases">
        <title>Black Yeasts Isolated from many extreme environments.</title>
        <authorList>
            <person name="Coleine C."/>
            <person name="Stajich J.E."/>
            <person name="Selbmann L."/>
        </authorList>
    </citation>
    <scope>NUCLEOTIDE SEQUENCE</scope>
    <source>
        <strain evidence="1">CCFEE 5714</strain>
    </source>
</reference>
<keyword evidence="2" id="KW-1185">Reference proteome</keyword>
<name>A0ACC3N7Z3_9PEZI</name>
<protein>
    <submittedName>
        <fullName evidence="1">Uncharacterized protein</fullName>
    </submittedName>
</protein>